<dbReference type="Pfam" id="PF05489">
    <property type="entry name" value="Phage_tail_X"/>
    <property type="match status" value="1"/>
</dbReference>
<dbReference type="EMBL" id="JAPYKO010000004">
    <property type="protein sequence ID" value="MEI9402294.1"/>
    <property type="molecule type" value="Genomic_DNA"/>
</dbReference>
<dbReference type="Proteomes" id="UP001366503">
    <property type="component" value="Unassembled WGS sequence"/>
</dbReference>
<dbReference type="RefSeq" id="WP_292291152.1">
    <property type="nucleotide sequence ID" value="NZ_JAPYKO010000004.1"/>
</dbReference>
<proteinExistence type="predicted"/>
<accession>A0ABU8KBT8</accession>
<evidence type="ECO:0000313" key="1">
    <source>
        <dbReference type="EMBL" id="MEI9402294.1"/>
    </source>
</evidence>
<reference evidence="1 2" key="1">
    <citation type="submission" date="2022-12" db="EMBL/GenBank/DDBJ databases">
        <authorList>
            <person name="Muema E."/>
        </authorList>
    </citation>
    <scope>NUCLEOTIDE SEQUENCE [LARGE SCALE GENOMIC DNA]</scope>
    <source>
        <strain evidence="2">1330</strain>
    </source>
</reference>
<sequence length="70" mass="7883">MNIYRASDGDMVDEICWRFYEKGQQPLAVERVYDANQGLAKLGPVLPAGTIVKLPDLPRPQTTPIIRIWG</sequence>
<name>A0ABU8KBT8_9HYPH</name>
<comment type="caution">
    <text evidence="1">The sequence shown here is derived from an EMBL/GenBank/DDBJ whole genome shotgun (WGS) entry which is preliminary data.</text>
</comment>
<keyword evidence="2" id="KW-1185">Reference proteome</keyword>
<protein>
    <submittedName>
        <fullName evidence="1">Tail protein X</fullName>
    </submittedName>
</protein>
<organism evidence="1 2">
    <name type="scientific">Mesorhizobium argentiipisi</name>
    <dbReference type="NCBI Taxonomy" id="3015175"/>
    <lineage>
        <taxon>Bacteria</taxon>
        <taxon>Pseudomonadati</taxon>
        <taxon>Pseudomonadota</taxon>
        <taxon>Alphaproteobacteria</taxon>
        <taxon>Hyphomicrobiales</taxon>
        <taxon>Phyllobacteriaceae</taxon>
        <taxon>Mesorhizobium</taxon>
    </lineage>
</organism>
<evidence type="ECO:0000313" key="2">
    <source>
        <dbReference type="Proteomes" id="UP001366503"/>
    </source>
</evidence>
<gene>
    <name evidence="1" type="ORF">O7A05_08970</name>
</gene>
<dbReference type="InterPro" id="IPR008861">
    <property type="entry name" value="GpX-like"/>
</dbReference>